<reference evidence="2" key="1">
    <citation type="submission" date="2016-06" db="UniProtKB">
        <authorList>
            <consortium name="WormBaseParasite"/>
        </authorList>
    </citation>
    <scope>IDENTIFICATION</scope>
</reference>
<dbReference type="WBParaSite" id="GPUH_0000464501-mRNA-1">
    <property type="protein sequence ID" value="GPUH_0000464501-mRNA-1"/>
    <property type="gene ID" value="GPUH_0000464501"/>
</dbReference>
<feature type="region of interest" description="Disordered" evidence="1">
    <location>
        <begin position="1"/>
        <end position="54"/>
    </location>
</feature>
<feature type="compositionally biased region" description="Basic residues" evidence="1">
    <location>
        <begin position="25"/>
        <end position="34"/>
    </location>
</feature>
<dbReference type="AlphaFoldDB" id="A0A183D7E7"/>
<evidence type="ECO:0000256" key="1">
    <source>
        <dbReference type="SAM" id="MobiDB-lite"/>
    </source>
</evidence>
<dbReference type="SUPFAM" id="SSF142921">
    <property type="entry name" value="WGR domain-like"/>
    <property type="match status" value="1"/>
</dbReference>
<feature type="compositionally biased region" description="Polar residues" evidence="1">
    <location>
        <begin position="37"/>
        <end position="50"/>
    </location>
</feature>
<accession>A0A183D7E7</accession>
<evidence type="ECO:0000313" key="2">
    <source>
        <dbReference type="WBParaSite" id="GPUH_0000464501-mRNA-1"/>
    </source>
</evidence>
<sequence length="126" mass="13699">LQAKKKDGDEEVDGDVGNSEEEKKKVVKGRGRKKATSESQSAGDANGSTNDDGKSQMAKVLLKGAAAVDPECSELVGIAHVYTEFDDIYDALLNQSDQRNGEHLFRSMRKGDHQCPVILLQSLTYS</sequence>
<proteinExistence type="predicted"/>
<name>A0A183D7E7_9BILA</name>
<protein>
    <submittedName>
        <fullName evidence="2">ANK_REP_REGION domain-containing protein</fullName>
    </submittedName>
</protein>
<organism evidence="2">
    <name type="scientific">Gongylonema pulchrum</name>
    <dbReference type="NCBI Taxonomy" id="637853"/>
    <lineage>
        <taxon>Eukaryota</taxon>
        <taxon>Metazoa</taxon>
        <taxon>Ecdysozoa</taxon>
        <taxon>Nematoda</taxon>
        <taxon>Chromadorea</taxon>
        <taxon>Rhabditida</taxon>
        <taxon>Spirurina</taxon>
        <taxon>Spiruromorpha</taxon>
        <taxon>Spiruroidea</taxon>
        <taxon>Gongylonematidae</taxon>
        <taxon>Gongylonema</taxon>
    </lineage>
</organism>
<dbReference type="InterPro" id="IPR036930">
    <property type="entry name" value="WGR_dom_sf"/>
</dbReference>